<dbReference type="InterPro" id="IPR029510">
    <property type="entry name" value="Ald_DH_CS_GLU"/>
</dbReference>
<dbReference type="PANTHER" id="PTHR11699">
    <property type="entry name" value="ALDEHYDE DEHYDROGENASE-RELATED"/>
    <property type="match status" value="1"/>
</dbReference>
<evidence type="ECO:0000259" key="5">
    <source>
        <dbReference type="Pfam" id="PF00171"/>
    </source>
</evidence>
<dbReference type="FunFam" id="3.40.309.10:FF:000012">
    <property type="entry name" value="Betaine aldehyde dehydrogenase"/>
    <property type="match status" value="1"/>
</dbReference>
<comment type="similarity">
    <text evidence="1 4">Belongs to the aldehyde dehydrogenase family.</text>
</comment>
<evidence type="ECO:0000256" key="2">
    <source>
        <dbReference type="ARBA" id="ARBA00023002"/>
    </source>
</evidence>
<feature type="active site" evidence="3">
    <location>
        <position position="263"/>
    </location>
</feature>
<dbReference type="PROSITE" id="PS00687">
    <property type="entry name" value="ALDEHYDE_DEHYDR_GLU"/>
    <property type="match status" value="1"/>
</dbReference>
<dbReference type="FunFam" id="3.40.605.10:FF:000007">
    <property type="entry name" value="NAD/NADP-dependent betaine aldehyde dehydrogenase"/>
    <property type="match status" value="1"/>
</dbReference>
<dbReference type="Gene3D" id="3.40.605.10">
    <property type="entry name" value="Aldehyde Dehydrogenase, Chain A, domain 1"/>
    <property type="match status" value="1"/>
</dbReference>
<organism evidence="6 7">
    <name type="scientific">Cryptosporangium aurantiacum</name>
    <dbReference type="NCBI Taxonomy" id="134849"/>
    <lineage>
        <taxon>Bacteria</taxon>
        <taxon>Bacillati</taxon>
        <taxon>Actinomycetota</taxon>
        <taxon>Actinomycetes</taxon>
        <taxon>Cryptosporangiales</taxon>
        <taxon>Cryptosporangiaceae</taxon>
        <taxon>Cryptosporangium</taxon>
    </lineage>
</organism>
<dbReference type="Gene3D" id="3.40.309.10">
    <property type="entry name" value="Aldehyde Dehydrogenase, Chain A, domain 2"/>
    <property type="match status" value="1"/>
</dbReference>
<dbReference type="STRING" id="134849.SAMN05443668_106440"/>
<dbReference type="AlphaFoldDB" id="A0A1M7R520"/>
<dbReference type="OrthoDB" id="6882680at2"/>
<name>A0A1M7R520_9ACTN</name>
<dbReference type="InterPro" id="IPR016161">
    <property type="entry name" value="Ald_DH/histidinol_DH"/>
</dbReference>
<dbReference type="GO" id="GO:0016620">
    <property type="term" value="F:oxidoreductase activity, acting on the aldehyde or oxo group of donors, NAD or NADP as acceptor"/>
    <property type="evidence" value="ECO:0007669"/>
    <property type="project" value="InterPro"/>
</dbReference>
<evidence type="ECO:0000313" key="7">
    <source>
        <dbReference type="Proteomes" id="UP000184440"/>
    </source>
</evidence>
<accession>A0A1M7R520</accession>
<evidence type="ECO:0000313" key="6">
    <source>
        <dbReference type="EMBL" id="SHN40146.1"/>
    </source>
</evidence>
<dbReference type="SUPFAM" id="SSF53720">
    <property type="entry name" value="ALDH-like"/>
    <property type="match status" value="1"/>
</dbReference>
<dbReference type="InterPro" id="IPR015590">
    <property type="entry name" value="Aldehyde_DH_dom"/>
</dbReference>
<evidence type="ECO:0000256" key="3">
    <source>
        <dbReference type="PROSITE-ProRule" id="PRU10007"/>
    </source>
</evidence>
<dbReference type="EMBL" id="FRCS01000006">
    <property type="protein sequence ID" value="SHN40146.1"/>
    <property type="molecule type" value="Genomic_DNA"/>
</dbReference>
<dbReference type="FunFam" id="3.40.605.10:FF:000026">
    <property type="entry name" value="Aldehyde dehydrogenase, putative"/>
    <property type="match status" value="1"/>
</dbReference>
<evidence type="ECO:0000256" key="4">
    <source>
        <dbReference type="RuleBase" id="RU003345"/>
    </source>
</evidence>
<dbReference type="Proteomes" id="UP000184440">
    <property type="component" value="Unassembled WGS sequence"/>
</dbReference>
<evidence type="ECO:0000256" key="1">
    <source>
        <dbReference type="ARBA" id="ARBA00009986"/>
    </source>
</evidence>
<dbReference type="RefSeq" id="WP_073259773.1">
    <property type="nucleotide sequence ID" value="NZ_FRCS01000006.1"/>
</dbReference>
<dbReference type="Pfam" id="PF00171">
    <property type="entry name" value="Aldedh"/>
    <property type="match status" value="1"/>
</dbReference>
<feature type="domain" description="Aldehyde dehydrogenase" evidence="5">
    <location>
        <begin position="31"/>
        <end position="486"/>
    </location>
</feature>
<gene>
    <name evidence="6" type="ORF">SAMN05443668_106440</name>
</gene>
<keyword evidence="7" id="KW-1185">Reference proteome</keyword>
<reference evidence="6 7" key="1">
    <citation type="submission" date="2016-11" db="EMBL/GenBank/DDBJ databases">
        <authorList>
            <person name="Jaros S."/>
            <person name="Januszkiewicz K."/>
            <person name="Wedrychowicz H."/>
        </authorList>
    </citation>
    <scope>NUCLEOTIDE SEQUENCE [LARGE SCALE GENOMIC DNA]</scope>
    <source>
        <strain evidence="6 7">DSM 46144</strain>
    </source>
</reference>
<sequence>MTATLSRSAAAERFRDRPGRLLIDGELVDAARGERFTVIDPTTEEELGQVARAGTEDVDRAVTAARAAFADRRWSGLPRARREAVLHRLADLVEGATAELAALDVLENGMPLAFAQYEIGSAVAMIRYFAGWPTKVESTVLATDDPIFGYTRREPVGVCAGIAPWNAPVTNPLLKIVPALACGNTVIAKPAEQTPLTAVRIAELCLEAGIPPGVVNVLQGPGDVGAALVAHPGVDKIAFTGSTATGKLIQREAAATLKRVTLELGGKSPNILFADADLEAAIPGALMAVFANSGQVCFAGTRLFVERPIHDAVVEALAAGSAQMVVGDGFDPATQLGPLVSAAQFDRVRGYIEAGVAGGATLAHGGDRVGDRGYFVRPTVFAGADNTMRIAREEIFGPVVTVIPFDDESEVLRLADDTNFGLGAGVWTRDLSRAHRVAASLRAGVVWVNTYGDLSATVPFGGFKQSGIGREFGTAALDAYTEHKSVLVKL</sequence>
<proteinExistence type="inferred from homology"/>
<protein>
    <submittedName>
        <fullName evidence="6">Aldehyde dehydrogenase (Acceptor)</fullName>
    </submittedName>
</protein>
<dbReference type="InterPro" id="IPR016162">
    <property type="entry name" value="Ald_DH_N"/>
</dbReference>
<dbReference type="InterPro" id="IPR016163">
    <property type="entry name" value="Ald_DH_C"/>
</dbReference>
<keyword evidence="2 4" id="KW-0560">Oxidoreductase</keyword>